<feature type="region of interest" description="Disordered" evidence="2">
    <location>
        <begin position="13"/>
        <end position="35"/>
    </location>
</feature>
<dbReference type="Pfam" id="PF00169">
    <property type="entry name" value="PH"/>
    <property type="match status" value="1"/>
</dbReference>
<dbReference type="InterPro" id="IPR001849">
    <property type="entry name" value="PH_domain"/>
</dbReference>
<dbReference type="PROSITE" id="PS50003">
    <property type="entry name" value="PH_DOMAIN"/>
    <property type="match status" value="1"/>
</dbReference>
<feature type="domain" description="PH" evidence="3">
    <location>
        <begin position="145"/>
        <end position="250"/>
    </location>
</feature>
<dbReference type="CDD" id="cd00821">
    <property type="entry name" value="PH"/>
    <property type="match status" value="1"/>
</dbReference>
<dbReference type="SUPFAM" id="SSF50729">
    <property type="entry name" value="PH domain-like"/>
    <property type="match status" value="1"/>
</dbReference>
<name>A0A1Y1UV55_9FUNG</name>
<gene>
    <name evidence="4" type="ORF">BCR36DRAFT_587655</name>
</gene>
<reference evidence="4 5" key="1">
    <citation type="submission" date="2016-08" db="EMBL/GenBank/DDBJ databases">
        <title>Genomes of anaerobic fungi encode conserved fungal cellulosomes for biomass hydrolysis.</title>
        <authorList>
            <consortium name="DOE Joint Genome Institute"/>
            <person name="Haitjema C.H."/>
            <person name="Gilmore S.P."/>
            <person name="Henske J.K."/>
            <person name="Solomon K.V."/>
            <person name="De Groot R."/>
            <person name="Kuo A."/>
            <person name="Mondo S.J."/>
            <person name="Salamov A.A."/>
            <person name="Labutti K."/>
            <person name="Zhao Z."/>
            <person name="Chiniquy J."/>
            <person name="Barry K."/>
            <person name="Brewer H.M."/>
            <person name="Purvine S.O."/>
            <person name="Wright A.T."/>
            <person name="Boxma B."/>
            <person name="Van Alen T."/>
            <person name="Hackstein J.H."/>
            <person name="Baker S.E."/>
            <person name="Grigoriev I.V."/>
            <person name="O'Malley M.A."/>
        </authorList>
    </citation>
    <scope>NUCLEOTIDE SEQUENCE [LARGE SCALE GENOMIC DNA]</scope>
    <source>
        <strain evidence="5">finn</strain>
    </source>
</reference>
<accession>A0A1Y1UV55</accession>
<sequence length="831" mass="95037">MSTLNSYLAAKTAPNNSIDNQNSSSTVDNSSKPPVVIKASRNGTLIKQKSQKYTKSLVDMSMAASQMDISNSKGTSVEGTTINDANDSYTNIDDESENDFGTFNSNIGSINKNNSYTDDSLNSNTNLSSTSNIAYSGTLNLSTSETIMEGWVLRKKQLQNFKKYYMIAKKRNSKAGILCFYKSEHDNLSQPCSTIDLSECTDINYSTSVNSYSSQRYEFKLYLRKHDLHLATNSHENTEKWISAIKQLLPRISKPAYDLLQQEVNNLHTTESNLRAENSRLMELVEYYKKNVKSLEETNKQLEGEVTRLKDELSLFKLENSNQQITNNNMHIKNLNQNMTKNLDKIYNKVSEQEKIEDIFTNGIKKLNEKIDCYSGEVKESTQKNEEGQYALSETLNSLKDMVEKRTQELAKMVDESQEKVQRMSEENGTQAECLSEIRTEVQRFAKEIPESMEITFKKILDEKLESKLDVMTKEMNAMNERQVKLLELCTAAAEKMNAKQDANHKLVNRMMTQLECNNMESKNYINIANDDLSRKLDELYEYIEMNTKSSSAANVSNSNSFILNDYEKFMRDVRIALSDIETRISRVKGQEQSNHDITVELIKAMNDKINFFQQHLLTVITEKIRKFMIEDQDEKKNDLASLENRMDELKIIINTYSNSLKCAVDPTTVEYIDYQNVANLRYSNVSLDREASIDNSRIVGIESSLKRVLKEVSKYNSSMNLLSKQNSLSRLTSSSMNLNSMDTRNATLELVSSINNSLIRIQTIIGSTDTLCNDTDLKDQFKFIKTILETNKTDLEKVFVKQKNIDYLNNQITSLKSERDLLVEEVNNLS</sequence>
<proteinExistence type="predicted"/>
<evidence type="ECO:0000259" key="3">
    <source>
        <dbReference type="PROSITE" id="PS50003"/>
    </source>
</evidence>
<evidence type="ECO:0000256" key="1">
    <source>
        <dbReference type="SAM" id="Coils"/>
    </source>
</evidence>
<feature type="coiled-coil region" evidence="1">
    <location>
        <begin position="626"/>
        <end position="660"/>
    </location>
</feature>
<feature type="region of interest" description="Disordered" evidence="2">
    <location>
        <begin position="71"/>
        <end position="91"/>
    </location>
</feature>
<keyword evidence="1" id="KW-0175">Coiled coil</keyword>
<dbReference type="AlphaFoldDB" id="A0A1Y1UV55"/>
<keyword evidence="5" id="KW-1185">Reference proteome</keyword>
<dbReference type="Gene3D" id="2.30.29.30">
    <property type="entry name" value="Pleckstrin-homology domain (PH domain)/Phosphotyrosine-binding domain (PTB)"/>
    <property type="match status" value="1"/>
</dbReference>
<evidence type="ECO:0000313" key="5">
    <source>
        <dbReference type="Proteomes" id="UP000193719"/>
    </source>
</evidence>
<reference evidence="4 5" key="2">
    <citation type="submission" date="2016-08" db="EMBL/GenBank/DDBJ databases">
        <title>Pervasive Adenine N6-methylation of Active Genes in Fungi.</title>
        <authorList>
            <consortium name="DOE Joint Genome Institute"/>
            <person name="Mondo S.J."/>
            <person name="Dannebaum R.O."/>
            <person name="Kuo R.C."/>
            <person name="Labutti K."/>
            <person name="Haridas S."/>
            <person name="Kuo A."/>
            <person name="Salamov A."/>
            <person name="Ahrendt S.R."/>
            <person name="Lipzen A."/>
            <person name="Sullivan W."/>
            <person name="Andreopoulos W.B."/>
            <person name="Clum A."/>
            <person name="Lindquist E."/>
            <person name="Daum C."/>
            <person name="Ramamoorthy G.K."/>
            <person name="Gryganskyi A."/>
            <person name="Culley D."/>
            <person name="Magnuson J.K."/>
            <person name="James T.Y."/>
            <person name="O'Malley M.A."/>
            <person name="Stajich J.E."/>
            <person name="Spatafora J.W."/>
            <person name="Visel A."/>
            <person name="Grigoriev I.V."/>
        </authorList>
    </citation>
    <scope>NUCLEOTIDE SEQUENCE [LARGE SCALE GENOMIC DNA]</scope>
    <source>
        <strain evidence="5">finn</strain>
    </source>
</reference>
<protein>
    <submittedName>
        <fullName evidence="4">PH-domain-containing protein</fullName>
    </submittedName>
</protein>
<dbReference type="EMBL" id="MCFH01000075">
    <property type="protein sequence ID" value="ORX41922.1"/>
    <property type="molecule type" value="Genomic_DNA"/>
</dbReference>
<feature type="compositionally biased region" description="Polar residues" evidence="2">
    <location>
        <begin position="13"/>
        <end position="32"/>
    </location>
</feature>
<feature type="coiled-coil region" evidence="1">
    <location>
        <begin position="364"/>
        <end position="427"/>
    </location>
</feature>
<dbReference type="SMART" id="SM00233">
    <property type="entry name" value="PH"/>
    <property type="match status" value="1"/>
</dbReference>
<dbReference type="OrthoDB" id="2249524at2759"/>
<dbReference type="InterPro" id="IPR011993">
    <property type="entry name" value="PH-like_dom_sf"/>
</dbReference>
<dbReference type="Proteomes" id="UP000193719">
    <property type="component" value="Unassembled WGS sequence"/>
</dbReference>
<feature type="coiled-coil region" evidence="1">
    <location>
        <begin position="257"/>
        <end position="338"/>
    </location>
</feature>
<evidence type="ECO:0000313" key="4">
    <source>
        <dbReference type="EMBL" id="ORX41922.1"/>
    </source>
</evidence>
<evidence type="ECO:0000256" key="2">
    <source>
        <dbReference type="SAM" id="MobiDB-lite"/>
    </source>
</evidence>
<dbReference type="STRING" id="1754191.A0A1Y1UV55"/>
<organism evidence="4 5">
    <name type="scientific">Piromyces finnis</name>
    <dbReference type="NCBI Taxonomy" id="1754191"/>
    <lineage>
        <taxon>Eukaryota</taxon>
        <taxon>Fungi</taxon>
        <taxon>Fungi incertae sedis</taxon>
        <taxon>Chytridiomycota</taxon>
        <taxon>Chytridiomycota incertae sedis</taxon>
        <taxon>Neocallimastigomycetes</taxon>
        <taxon>Neocallimastigales</taxon>
        <taxon>Neocallimastigaceae</taxon>
        <taxon>Piromyces</taxon>
    </lineage>
</organism>
<comment type="caution">
    <text evidence="4">The sequence shown here is derived from an EMBL/GenBank/DDBJ whole genome shotgun (WGS) entry which is preliminary data.</text>
</comment>